<dbReference type="Proteomes" id="UP000299102">
    <property type="component" value="Unassembled WGS sequence"/>
</dbReference>
<gene>
    <name evidence="1" type="ORF">EVAR_45713_1</name>
</gene>
<name>A0A4C1WVM9_EUMVA</name>
<keyword evidence="2" id="KW-1185">Reference proteome</keyword>
<protein>
    <submittedName>
        <fullName evidence="1">Uncharacterized protein</fullName>
    </submittedName>
</protein>
<proteinExistence type="predicted"/>
<reference evidence="1 2" key="1">
    <citation type="journal article" date="2019" name="Commun. Biol.">
        <title>The bagworm genome reveals a unique fibroin gene that provides high tensile strength.</title>
        <authorList>
            <person name="Kono N."/>
            <person name="Nakamura H."/>
            <person name="Ohtoshi R."/>
            <person name="Tomita M."/>
            <person name="Numata K."/>
            <person name="Arakawa K."/>
        </authorList>
    </citation>
    <scope>NUCLEOTIDE SEQUENCE [LARGE SCALE GENOMIC DNA]</scope>
</reference>
<accession>A0A4C1WVM9</accession>
<dbReference type="EMBL" id="BGZK01000667">
    <property type="protein sequence ID" value="GBP55391.1"/>
    <property type="molecule type" value="Genomic_DNA"/>
</dbReference>
<sequence length="135" mass="15093">MTSQAKQTLHDDLVGRGLFPVGTADVNVEIARGTGIGIENRPRIEVESGVEIGNMADSVIGQHEREYILFQEKSRVTLYSFRCMFQATFKGNTDRIPSNIDCYVRINSLRSRFGKTLMDAGIMEMHYVNAHLAAP</sequence>
<evidence type="ECO:0000313" key="1">
    <source>
        <dbReference type="EMBL" id="GBP55391.1"/>
    </source>
</evidence>
<dbReference type="AlphaFoldDB" id="A0A4C1WVM9"/>
<organism evidence="1 2">
    <name type="scientific">Eumeta variegata</name>
    <name type="common">Bagworm moth</name>
    <name type="synonym">Eumeta japonica</name>
    <dbReference type="NCBI Taxonomy" id="151549"/>
    <lineage>
        <taxon>Eukaryota</taxon>
        <taxon>Metazoa</taxon>
        <taxon>Ecdysozoa</taxon>
        <taxon>Arthropoda</taxon>
        <taxon>Hexapoda</taxon>
        <taxon>Insecta</taxon>
        <taxon>Pterygota</taxon>
        <taxon>Neoptera</taxon>
        <taxon>Endopterygota</taxon>
        <taxon>Lepidoptera</taxon>
        <taxon>Glossata</taxon>
        <taxon>Ditrysia</taxon>
        <taxon>Tineoidea</taxon>
        <taxon>Psychidae</taxon>
        <taxon>Oiketicinae</taxon>
        <taxon>Eumeta</taxon>
    </lineage>
</organism>
<comment type="caution">
    <text evidence="1">The sequence shown here is derived from an EMBL/GenBank/DDBJ whole genome shotgun (WGS) entry which is preliminary data.</text>
</comment>
<evidence type="ECO:0000313" key="2">
    <source>
        <dbReference type="Proteomes" id="UP000299102"/>
    </source>
</evidence>